<sequence>MTVCKKTSH</sequence>
<organism evidence="1 2">
    <name type="scientific">Aspergillus tanneri</name>
    <dbReference type="NCBI Taxonomy" id="1220188"/>
    <lineage>
        <taxon>Eukaryota</taxon>
        <taxon>Fungi</taxon>
        <taxon>Dikarya</taxon>
        <taxon>Ascomycota</taxon>
        <taxon>Pezizomycotina</taxon>
        <taxon>Eurotiomycetes</taxon>
        <taxon>Eurotiomycetidae</taxon>
        <taxon>Eurotiales</taxon>
        <taxon>Aspergillaceae</taxon>
        <taxon>Aspergillus</taxon>
        <taxon>Aspergillus subgen. Circumdati</taxon>
    </lineage>
</organism>
<dbReference type="EMBL" id="SOSA01000808">
    <property type="protein sequence ID" value="THC88588.1"/>
    <property type="molecule type" value="Genomic_DNA"/>
</dbReference>
<evidence type="ECO:0000313" key="1">
    <source>
        <dbReference type="EMBL" id="THC88588.1"/>
    </source>
</evidence>
<evidence type="ECO:0000313" key="2">
    <source>
        <dbReference type="Proteomes" id="UP000308092"/>
    </source>
</evidence>
<protein>
    <submittedName>
        <fullName evidence="1">Uncharacterized protein</fullName>
    </submittedName>
</protein>
<dbReference type="Proteomes" id="UP000308092">
    <property type="component" value="Unassembled WGS sequence"/>
</dbReference>
<accession>A0A4S3J3K4</accession>
<gene>
    <name evidence="1" type="ORF">EYZ11_011967</name>
</gene>
<name>A0A4S3J3K4_9EURO</name>
<proteinExistence type="predicted"/>
<reference evidence="1 2" key="1">
    <citation type="submission" date="2019-03" db="EMBL/GenBank/DDBJ databases">
        <title>The genome sequence of a newly discovered highly antifungal drug resistant Aspergillus species, Aspergillus tanneri NIH 1004.</title>
        <authorList>
            <person name="Mounaud S."/>
            <person name="Singh I."/>
            <person name="Joardar V."/>
            <person name="Pakala S."/>
            <person name="Pakala S."/>
            <person name="Venepally P."/>
            <person name="Hoover J."/>
            <person name="Nierman W."/>
            <person name="Chung J."/>
            <person name="Losada L."/>
        </authorList>
    </citation>
    <scope>NUCLEOTIDE SEQUENCE [LARGE SCALE GENOMIC DNA]</scope>
    <source>
        <strain evidence="1 2">NIH1004</strain>
    </source>
</reference>
<comment type="caution">
    <text evidence="1">The sequence shown here is derived from an EMBL/GenBank/DDBJ whole genome shotgun (WGS) entry which is preliminary data.</text>
</comment>
<dbReference type="VEuPathDB" id="FungiDB:EYZ11_011967"/>
<keyword evidence="2" id="KW-1185">Reference proteome</keyword>